<dbReference type="Pfam" id="PF00102">
    <property type="entry name" value="Y_phosphatase"/>
    <property type="match status" value="1"/>
</dbReference>
<sequence length="312" mass="36503">MGNQLITRPAIDFISARDDSYTLKKTNQHKRVSRLKFQSKVHDYTISSSPHGIKSNGKLETNAFCDETDQRKKDSLFSPCWGNFRETLPSTNEYIRANYVNGFKLPRKFIACEAPTFETMIDYFNIIWNNACEIIIVFSESEKYEEEDGPYWPTYLGSKRQGKYLLTTKKIDKRVDYKKYYLEVLDSITMENQRNISLYHFTNWPEYGLPVNSAQFLALLLDVNAESLDIFFTQPYMGPIVVHSDAGVSRTATFCAVDISFEEWCATRYTNIFEIVRQMRDEDNSIILTRAQIKFIFQAVRILQQWDVLLKY</sequence>
<dbReference type="SMART" id="SM00194">
    <property type="entry name" value="PTPc"/>
    <property type="match status" value="1"/>
</dbReference>
<proteinExistence type="inferred from homology"/>
<dbReference type="InterPro" id="IPR003595">
    <property type="entry name" value="Tyr_Pase_cat"/>
</dbReference>
<protein>
    <submittedName>
        <fullName evidence="4">AsIV-cont00092-ORF1</fullName>
    </submittedName>
</protein>
<dbReference type="InterPro" id="IPR050348">
    <property type="entry name" value="Protein-Tyr_Phosphatase"/>
</dbReference>
<dbReference type="GO" id="GO:0004725">
    <property type="term" value="F:protein tyrosine phosphatase activity"/>
    <property type="evidence" value="ECO:0007669"/>
    <property type="project" value="InterPro"/>
</dbReference>
<dbReference type="SUPFAM" id="SSF52799">
    <property type="entry name" value="(Phosphotyrosine protein) phosphatases II"/>
    <property type="match status" value="1"/>
</dbReference>
<evidence type="ECO:0000259" key="3">
    <source>
        <dbReference type="PROSITE" id="PS50056"/>
    </source>
</evidence>
<dbReference type="PANTHER" id="PTHR19134">
    <property type="entry name" value="RECEPTOR-TYPE TYROSINE-PROTEIN PHOSPHATASE"/>
    <property type="match status" value="1"/>
</dbReference>
<organism evidence="4">
    <name type="scientific">Apophua simplicipes ichnovirus</name>
    <dbReference type="NCBI Taxonomy" id="1329648"/>
    <lineage>
        <taxon>Viruses</taxon>
        <taxon>Viruses incertae sedis</taxon>
        <taxon>Polydnaviriformidae</taxon>
        <taxon>Ichnoviriform</taxon>
    </lineage>
</organism>
<name>S5DMN0_9VIRU</name>
<feature type="domain" description="Tyrosine-protein phosphatase" evidence="2">
    <location>
        <begin position="92"/>
        <end position="303"/>
    </location>
</feature>
<accession>S5DMN0</accession>
<dbReference type="CDD" id="cd00047">
    <property type="entry name" value="PTPc"/>
    <property type="match status" value="1"/>
</dbReference>
<evidence type="ECO:0000256" key="1">
    <source>
        <dbReference type="ARBA" id="ARBA00009580"/>
    </source>
</evidence>
<dbReference type="PROSITE" id="PS50055">
    <property type="entry name" value="TYR_PHOSPHATASE_PTP"/>
    <property type="match status" value="1"/>
</dbReference>
<dbReference type="EMBL" id="KC752298">
    <property type="protein sequence ID" value="AGQ20204.1"/>
    <property type="molecule type" value="Genomic_DNA"/>
</dbReference>
<reference evidence="4" key="1">
    <citation type="journal article" date="2013" name="J. Gen. Virol.">
        <title>Ultrastructural and genomic characterization of a second banchine polydnavirus confirms the existence of shared features within this ichnovirus lineage.</title>
        <authorList>
            <person name="Djoumad A."/>
            <person name="Stoltz D."/>
            <person name="Beliveau C."/>
            <person name="Boyle B."/>
            <person name="Kuhn L."/>
            <person name="Cusson M."/>
        </authorList>
    </citation>
    <scope>NUCLEOTIDE SEQUENCE</scope>
</reference>
<dbReference type="InterPro" id="IPR000387">
    <property type="entry name" value="Tyr_Pase_dom"/>
</dbReference>
<dbReference type="PRINTS" id="PR00700">
    <property type="entry name" value="PRTYPHPHTASE"/>
</dbReference>
<dbReference type="PROSITE" id="PS50056">
    <property type="entry name" value="TYR_PHOSPHATASE_2"/>
    <property type="match status" value="1"/>
</dbReference>
<dbReference type="PANTHER" id="PTHR19134:SF449">
    <property type="entry name" value="TYROSINE-PROTEIN PHOSPHATASE 1"/>
    <property type="match status" value="1"/>
</dbReference>
<dbReference type="Gene3D" id="3.90.190.10">
    <property type="entry name" value="Protein tyrosine phosphatase superfamily"/>
    <property type="match status" value="1"/>
</dbReference>
<dbReference type="InterPro" id="IPR000242">
    <property type="entry name" value="PTP_cat"/>
</dbReference>
<dbReference type="InterPro" id="IPR029021">
    <property type="entry name" value="Prot-tyrosine_phosphatase-like"/>
</dbReference>
<dbReference type="SMART" id="SM00404">
    <property type="entry name" value="PTPc_motif"/>
    <property type="match status" value="1"/>
</dbReference>
<feature type="domain" description="Tyrosine specific protein phosphatases" evidence="3">
    <location>
        <begin position="214"/>
        <end position="294"/>
    </location>
</feature>
<evidence type="ECO:0000313" key="4">
    <source>
        <dbReference type="EMBL" id="AGQ20204.1"/>
    </source>
</evidence>
<evidence type="ECO:0000259" key="2">
    <source>
        <dbReference type="PROSITE" id="PS50055"/>
    </source>
</evidence>
<comment type="similarity">
    <text evidence="1">Belongs to the protein-tyrosine phosphatase family.</text>
</comment>